<dbReference type="RefSeq" id="XP_021868944.1">
    <property type="nucleotide sequence ID" value="XM_022011979.1"/>
</dbReference>
<organism evidence="1 2">
    <name type="scientific">Kockovaella imperatae</name>
    <dbReference type="NCBI Taxonomy" id="4999"/>
    <lineage>
        <taxon>Eukaryota</taxon>
        <taxon>Fungi</taxon>
        <taxon>Dikarya</taxon>
        <taxon>Basidiomycota</taxon>
        <taxon>Agaricomycotina</taxon>
        <taxon>Tremellomycetes</taxon>
        <taxon>Tremellales</taxon>
        <taxon>Cuniculitremaceae</taxon>
        <taxon>Kockovaella</taxon>
    </lineage>
</organism>
<evidence type="ECO:0000313" key="1">
    <source>
        <dbReference type="EMBL" id="ORX34702.1"/>
    </source>
</evidence>
<dbReference type="EMBL" id="NBSH01000013">
    <property type="protein sequence ID" value="ORX34702.1"/>
    <property type="molecule type" value="Genomic_DNA"/>
</dbReference>
<accession>A0A1Y1U9L2</accession>
<comment type="caution">
    <text evidence="1">The sequence shown here is derived from an EMBL/GenBank/DDBJ whole genome shotgun (WGS) entry which is preliminary data.</text>
</comment>
<dbReference type="Proteomes" id="UP000193218">
    <property type="component" value="Unassembled WGS sequence"/>
</dbReference>
<sequence>MMMAFGTPLKTSVGLVHPYFPDCGPSQTRGPPRLVHSTCCGMTSPQLQCPQGYNCDMVRRCHPRDRIKLYSTGTVFWASKMPQYSVRGDDGVVTVISVPWRSLEILAETGLRC</sequence>
<proteinExistence type="predicted"/>
<protein>
    <submittedName>
        <fullName evidence="1">Uncharacterized protein</fullName>
    </submittedName>
</protein>
<dbReference type="GeneID" id="33553787"/>
<gene>
    <name evidence="1" type="ORF">BD324DRAFT_127711</name>
</gene>
<keyword evidence="2" id="KW-1185">Reference proteome</keyword>
<dbReference type="InParanoid" id="A0A1Y1U9L2"/>
<dbReference type="AlphaFoldDB" id="A0A1Y1U9L2"/>
<reference evidence="1 2" key="1">
    <citation type="submission" date="2017-03" db="EMBL/GenBank/DDBJ databases">
        <title>Widespread Adenine N6-methylation of Active Genes in Fungi.</title>
        <authorList>
            <consortium name="DOE Joint Genome Institute"/>
            <person name="Mondo S.J."/>
            <person name="Dannebaum R.O."/>
            <person name="Kuo R.C."/>
            <person name="Louie K.B."/>
            <person name="Bewick A.J."/>
            <person name="Labutti K."/>
            <person name="Haridas S."/>
            <person name="Kuo A."/>
            <person name="Salamov A."/>
            <person name="Ahrendt S.R."/>
            <person name="Lau R."/>
            <person name="Bowen B.P."/>
            <person name="Lipzen A."/>
            <person name="Sullivan W."/>
            <person name="Andreopoulos W.B."/>
            <person name="Clum A."/>
            <person name="Lindquist E."/>
            <person name="Daum C."/>
            <person name="Northen T.R."/>
            <person name="Ramamoorthy G."/>
            <person name="Schmitz R.J."/>
            <person name="Gryganskyi A."/>
            <person name="Culley D."/>
            <person name="Magnuson J."/>
            <person name="James T.Y."/>
            <person name="O'Malley M.A."/>
            <person name="Stajich J.E."/>
            <person name="Spatafora J.W."/>
            <person name="Visel A."/>
            <person name="Grigoriev I.V."/>
        </authorList>
    </citation>
    <scope>NUCLEOTIDE SEQUENCE [LARGE SCALE GENOMIC DNA]</scope>
    <source>
        <strain evidence="1 2">NRRL Y-17943</strain>
    </source>
</reference>
<evidence type="ECO:0000313" key="2">
    <source>
        <dbReference type="Proteomes" id="UP000193218"/>
    </source>
</evidence>
<name>A0A1Y1U9L2_9TREE</name>